<sequence length="402" mass="43388">MPAPASLSIAAVADQVGGVELPDPVALAPRLTDALAGVVDPRRRRGVRHGLVVVLTAAVCAVAAGARSFVAVAEWVADLPVEVAAVLGTDVRCPSESTIRRILGQVDADRFDAAIGAFVQRLCAATEPVGRRRVLAVDGKTVRGSRGPAGPARHLFAVIDQQTRVVLGQRQANAVAGKGSEITAFAPLLDTLHGLDLAGVVITADALHTQREHVEYLAGRGAHWVLTVKGNQPRLRRQLAGLPWRGVEPDHRSVETAHGRREIRTLRVVTIAAGIEFPHARQAVQLIRKTRPANTRSGRRARWRTETVYAITDLGPHQARPEELTGWIRGHWQIENGLHWVRDVTFAEDLSTVRTGAAPQVMAALRNLAISLHRLAGATNIAAALRHHSRDALRPLQLLKII</sequence>
<dbReference type="EMBL" id="BJNH01000200">
    <property type="protein sequence ID" value="GEC29818.1"/>
    <property type="molecule type" value="Genomic_DNA"/>
</dbReference>
<feature type="domain" description="H repeat-associated protein N-terminal" evidence="2">
    <location>
        <begin position="33"/>
        <end position="119"/>
    </location>
</feature>
<evidence type="ECO:0000259" key="2">
    <source>
        <dbReference type="Pfam" id="PF13808"/>
    </source>
</evidence>
<dbReference type="InterPro" id="IPR002559">
    <property type="entry name" value="Transposase_11"/>
</dbReference>
<comment type="caution">
    <text evidence="3">The sequence shown here is derived from an EMBL/GenBank/DDBJ whole genome shotgun (WGS) entry which is preliminary data.</text>
</comment>
<evidence type="ECO:0000313" key="3">
    <source>
        <dbReference type="EMBL" id="GEC29818.1"/>
    </source>
</evidence>
<dbReference type="InterPro" id="IPR032806">
    <property type="entry name" value="YbfD_N"/>
</dbReference>
<name>A0ABQ0SAD1_9PSEU</name>
<dbReference type="Pfam" id="PF01609">
    <property type="entry name" value="DDE_Tnp_1"/>
    <property type="match status" value="1"/>
</dbReference>
<dbReference type="PANTHER" id="PTHR30298:SF0">
    <property type="entry name" value="PROTEIN YBFL-RELATED"/>
    <property type="match status" value="1"/>
</dbReference>
<feature type="domain" description="Transposase IS4-like" evidence="1">
    <location>
        <begin position="132"/>
        <end position="371"/>
    </location>
</feature>
<protein>
    <submittedName>
        <fullName evidence="3">ISAs1 family transposase</fullName>
    </submittedName>
</protein>
<evidence type="ECO:0000259" key="1">
    <source>
        <dbReference type="Pfam" id="PF01609"/>
    </source>
</evidence>
<accession>A0ABQ0SAD1</accession>
<gene>
    <name evidence="3" type="ORF">PSA01_68470</name>
</gene>
<keyword evidence="4" id="KW-1185">Reference proteome</keyword>
<dbReference type="InterPro" id="IPR051698">
    <property type="entry name" value="Transposase_11-like"/>
</dbReference>
<dbReference type="InterPro" id="IPR047647">
    <property type="entry name" value="ISAs1_transpos"/>
</dbReference>
<organism evidence="3 4">
    <name type="scientific">Pseudonocardia saturnea</name>
    <dbReference type="NCBI Taxonomy" id="33909"/>
    <lineage>
        <taxon>Bacteria</taxon>
        <taxon>Bacillati</taxon>
        <taxon>Actinomycetota</taxon>
        <taxon>Actinomycetes</taxon>
        <taxon>Pseudonocardiales</taxon>
        <taxon>Pseudonocardiaceae</taxon>
        <taxon>Pseudonocardia</taxon>
    </lineage>
</organism>
<evidence type="ECO:0000313" key="4">
    <source>
        <dbReference type="Proteomes" id="UP000320693"/>
    </source>
</evidence>
<proteinExistence type="predicted"/>
<dbReference type="Proteomes" id="UP000320693">
    <property type="component" value="Unassembled WGS sequence"/>
</dbReference>
<dbReference type="Pfam" id="PF13808">
    <property type="entry name" value="DDE_Tnp_1_assoc"/>
    <property type="match status" value="1"/>
</dbReference>
<reference evidence="3 4" key="1">
    <citation type="submission" date="2019-06" db="EMBL/GenBank/DDBJ databases">
        <title>Whole genome shotgun sequence of Pseudonocardia saturnea NBRC 14499.</title>
        <authorList>
            <person name="Hosoyama A."/>
            <person name="Uohara A."/>
            <person name="Ohji S."/>
            <person name="Ichikawa N."/>
        </authorList>
    </citation>
    <scope>NUCLEOTIDE SEQUENCE [LARGE SCALE GENOMIC DNA]</scope>
    <source>
        <strain evidence="3 4">NBRC 14499</strain>
    </source>
</reference>
<dbReference type="PANTHER" id="PTHR30298">
    <property type="entry name" value="H REPEAT-ASSOCIATED PREDICTED TRANSPOSASE"/>
    <property type="match status" value="1"/>
</dbReference>
<dbReference type="NCBIfam" id="NF033564">
    <property type="entry name" value="transpos_ISAs1"/>
    <property type="match status" value="1"/>
</dbReference>
<dbReference type="RefSeq" id="WP_197719823.1">
    <property type="nucleotide sequence ID" value="NZ_BJNH01000200.1"/>
</dbReference>